<feature type="chain" id="PRO_5002028397" description="Solute-binding protein family 3/N-terminal domain-containing protein" evidence="1">
    <location>
        <begin position="20"/>
        <end position="258"/>
    </location>
</feature>
<evidence type="ECO:0000313" key="4">
    <source>
        <dbReference type="Proteomes" id="UP000030341"/>
    </source>
</evidence>
<dbReference type="RefSeq" id="WP_040135215.1">
    <property type="nucleotide sequence ID" value="NZ_CP009889.1"/>
</dbReference>
<dbReference type="AlphaFoldDB" id="A0A0A7EKZ5"/>
<dbReference type="Proteomes" id="UP000030341">
    <property type="component" value="Chromosome 2"/>
</dbReference>
<evidence type="ECO:0000256" key="1">
    <source>
        <dbReference type="SAM" id="SignalP"/>
    </source>
</evidence>
<dbReference type="Gene3D" id="3.40.190.10">
    <property type="entry name" value="Periplasmic binding protein-like II"/>
    <property type="match status" value="1"/>
</dbReference>
<dbReference type="HOGENOM" id="CLU_077643_0_0_6"/>
<organism evidence="3 4">
    <name type="scientific">Pseudoalteromonas piratica</name>
    <dbReference type="NCBI Taxonomy" id="1348114"/>
    <lineage>
        <taxon>Bacteria</taxon>
        <taxon>Pseudomonadati</taxon>
        <taxon>Pseudomonadota</taxon>
        <taxon>Gammaproteobacteria</taxon>
        <taxon>Alteromonadales</taxon>
        <taxon>Pseudoalteromonadaceae</taxon>
        <taxon>Pseudoalteromonas</taxon>
    </lineage>
</organism>
<feature type="signal peptide" evidence="1">
    <location>
        <begin position="1"/>
        <end position="19"/>
    </location>
</feature>
<keyword evidence="4" id="KW-1185">Reference proteome</keyword>
<dbReference type="KEGG" id="pseo:OM33_16590"/>
<evidence type="ECO:0000313" key="3">
    <source>
        <dbReference type="EMBL" id="AIY66741.1"/>
    </source>
</evidence>
<feature type="domain" description="Solute-binding protein family 3/N-terminal" evidence="2">
    <location>
        <begin position="28"/>
        <end position="121"/>
    </location>
</feature>
<dbReference type="eggNOG" id="COG0834">
    <property type="taxonomic scope" value="Bacteria"/>
</dbReference>
<name>A0A0A7EKZ5_9GAMM</name>
<keyword evidence="1" id="KW-0732">Signal</keyword>
<dbReference type="OrthoDB" id="6118698at2"/>
<dbReference type="SUPFAM" id="SSF53850">
    <property type="entry name" value="Periplasmic binding protein-like II"/>
    <property type="match status" value="1"/>
</dbReference>
<sequence>MHLNSFLIFLFLFSLNSHAKAWRFCHEDQSYPPYIVSSNQTTASSGLLIDILEQAASNAGIELYFTSLPWKRCQQGVKDGLYDGLFAMIKTPQREIEFAYPKNEQHYLNEVEYVILYKRDSVLHRAEQAGKLFNNHGEFNLAFYKEIKQFGLQAPAGYVLQQFLSQNGIASLIDYDLSLGIHQIAIDRLDGYLVERRIGLARVDELKQQDNVISSKGVIKRTFWYLPFNRNFYHKNQVDVERLWHNVRLARQKILENK</sequence>
<dbReference type="Pfam" id="PF00497">
    <property type="entry name" value="SBP_bac_3"/>
    <property type="match status" value="1"/>
</dbReference>
<accession>A0A0A7EKZ5</accession>
<protein>
    <recommendedName>
        <fullName evidence="2">Solute-binding protein family 3/N-terminal domain-containing protein</fullName>
    </recommendedName>
</protein>
<gene>
    <name evidence="3" type="ORF">OM33_16590</name>
</gene>
<reference evidence="3 4" key="1">
    <citation type="submission" date="2014-11" db="EMBL/GenBank/DDBJ databases">
        <title>Complete Genome Sequence of Pseudoalteromonas sp. Strain OCN003 Isolated from Kaneohe Bay, Oahu, Hawaii.</title>
        <authorList>
            <person name="Beurmann S."/>
            <person name="Videau P."/>
            <person name="Ushijima B."/>
            <person name="Smith A.M."/>
            <person name="Aeby G.S."/>
            <person name="Callahan S.M."/>
            <person name="Belcaid M."/>
        </authorList>
    </citation>
    <scope>NUCLEOTIDE SEQUENCE [LARGE SCALE GENOMIC DNA]</scope>
    <source>
        <strain evidence="3 4">OCN003</strain>
    </source>
</reference>
<dbReference type="EMBL" id="CP009889">
    <property type="protein sequence ID" value="AIY66741.1"/>
    <property type="molecule type" value="Genomic_DNA"/>
</dbReference>
<dbReference type="STRING" id="1348114.OM33_16590"/>
<evidence type="ECO:0000259" key="2">
    <source>
        <dbReference type="Pfam" id="PF00497"/>
    </source>
</evidence>
<dbReference type="InterPro" id="IPR001638">
    <property type="entry name" value="Solute-binding_3/MltF_N"/>
</dbReference>
<proteinExistence type="predicted"/>